<feature type="chain" id="PRO_5011238403" evidence="1">
    <location>
        <begin position="25"/>
        <end position="377"/>
    </location>
</feature>
<accession>A0A212T8W5</accession>
<dbReference type="AlphaFoldDB" id="A0A212T8W5"/>
<proteinExistence type="predicted"/>
<keyword evidence="1" id="KW-0732">Signal</keyword>
<organism evidence="2 3">
    <name type="scientific">Hymenobacter gelipurpurascens</name>
    <dbReference type="NCBI Taxonomy" id="89968"/>
    <lineage>
        <taxon>Bacteria</taxon>
        <taxon>Pseudomonadati</taxon>
        <taxon>Bacteroidota</taxon>
        <taxon>Cytophagia</taxon>
        <taxon>Cytophagales</taxon>
        <taxon>Hymenobacteraceae</taxon>
        <taxon>Hymenobacter</taxon>
    </lineage>
</organism>
<keyword evidence="3" id="KW-1185">Reference proteome</keyword>
<reference evidence="3" key="1">
    <citation type="submission" date="2017-06" db="EMBL/GenBank/DDBJ databases">
        <authorList>
            <person name="Varghese N."/>
            <person name="Submissions S."/>
        </authorList>
    </citation>
    <scope>NUCLEOTIDE SEQUENCE [LARGE SCALE GENOMIC DNA]</scope>
    <source>
        <strain evidence="3">DSM 11116</strain>
    </source>
</reference>
<evidence type="ECO:0000313" key="2">
    <source>
        <dbReference type="EMBL" id="SNC62281.1"/>
    </source>
</evidence>
<dbReference type="RefSeq" id="WP_088841959.1">
    <property type="nucleotide sequence ID" value="NZ_FYEW01000001.1"/>
</dbReference>
<evidence type="ECO:0000256" key="1">
    <source>
        <dbReference type="SAM" id="SignalP"/>
    </source>
</evidence>
<dbReference type="EMBL" id="FYEW01000001">
    <property type="protein sequence ID" value="SNC62281.1"/>
    <property type="molecule type" value="Genomic_DNA"/>
</dbReference>
<protein>
    <submittedName>
        <fullName evidence="2">Uncharacterized protein</fullName>
    </submittedName>
</protein>
<feature type="signal peptide" evidence="1">
    <location>
        <begin position="1"/>
        <end position="24"/>
    </location>
</feature>
<dbReference type="OrthoDB" id="949638at2"/>
<sequence length="377" mass="41779">MFQPLILAALLAATVGYRTSYAGATDEPELPDTLLAPEGTVAVQDVHPLLTLANLRLAAPQLEETGFLQWLDTARVTAATKVLTDWQTQKQLTGTGKRLLQDQPLTNYSGQYRDKIIRQGRFVGLAVRMRADQPDVSVRVTAVGTQFTQPEPGFKLYVFHSSDLTAPVQELPLPRLDRVYFEWSNLATPLVLSSKKGGTWYIGYYEDDMQGQAIRLDQNLQQRPGQCCGNAYMQYDQWSPYVQVLPFAYLAAPDEPLYSTLFSYYSDTNWGLNLQLEASCDLTNALTRQLPAFEVALRLQLAVDLLQVLAYSTRDNSSAYKTDALALLELNNRSNGQPGLLTQLETAKSALQVDLSGISKTCLPCAPKPGAVKFKTI</sequence>
<dbReference type="Proteomes" id="UP000198131">
    <property type="component" value="Unassembled WGS sequence"/>
</dbReference>
<name>A0A212T8W5_9BACT</name>
<evidence type="ECO:0000313" key="3">
    <source>
        <dbReference type="Proteomes" id="UP000198131"/>
    </source>
</evidence>
<gene>
    <name evidence="2" type="ORF">SAMN06265337_0639</name>
</gene>